<dbReference type="AlphaFoldDB" id="A0A5E4NLB0"/>
<evidence type="ECO:0000313" key="2">
    <source>
        <dbReference type="EMBL" id="VVC44513.1"/>
    </source>
</evidence>
<sequence length="104" mass="11858">MKLPGKSQKLAVWRTLNLLRTGVARTKIDLEKWRYIDGPVDCECGNRRSHTRGRDMERENLNSNASLTFGYNKKTRENNHSMSAGHLGHVFSKEGFKPSKNLGN</sequence>
<organism evidence="2 3">
    <name type="scientific">Cinara cedri</name>
    <dbReference type="NCBI Taxonomy" id="506608"/>
    <lineage>
        <taxon>Eukaryota</taxon>
        <taxon>Metazoa</taxon>
        <taxon>Ecdysozoa</taxon>
        <taxon>Arthropoda</taxon>
        <taxon>Hexapoda</taxon>
        <taxon>Insecta</taxon>
        <taxon>Pterygota</taxon>
        <taxon>Neoptera</taxon>
        <taxon>Paraneoptera</taxon>
        <taxon>Hemiptera</taxon>
        <taxon>Sternorrhyncha</taxon>
        <taxon>Aphidomorpha</taxon>
        <taxon>Aphidoidea</taxon>
        <taxon>Aphididae</taxon>
        <taxon>Lachninae</taxon>
        <taxon>Cinara</taxon>
    </lineage>
</organism>
<gene>
    <name evidence="2" type="ORF">CINCED_3A017578</name>
</gene>
<proteinExistence type="predicted"/>
<protein>
    <submittedName>
        <fullName evidence="2">Uncharacterized protein</fullName>
    </submittedName>
</protein>
<name>A0A5E4NLB0_9HEMI</name>
<reference evidence="2 3" key="1">
    <citation type="submission" date="2019-08" db="EMBL/GenBank/DDBJ databases">
        <authorList>
            <person name="Alioto T."/>
            <person name="Alioto T."/>
            <person name="Gomez Garrido J."/>
        </authorList>
    </citation>
    <scope>NUCLEOTIDE SEQUENCE [LARGE SCALE GENOMIC DNA]</scope>
</reference>
<dbReference type="EMBL" id="CABPRJ010002381">
    <property type="protein sequence ID" value="VVC44513.1"/>
    <property type="molecule type" value="Genomic_DNA"/>
</dbReference>
<feature type="region of interest" description="Disordered" evidence="1">
    <location>
        <begin position="48"/>
        <end position="104"/>
    </location>
</feature>
<evidence type="ECO:0000256" key="1">
    <source>
        <dbReference type="SAM" id="MobiDB-lite"/>
    </source>
</evidence>
<accession>A0A5E4NLB0</accession>
<dbReference type="Proteomes" id="UP000325440">
    <property type="component" value="Unassembled WGS sequence"/>
</dbReference>
<keyword evidence="3" id="KW-1185">Reference proteome</keyword>
<evidence type="ECO:0000313" key="3">
    <source>
        <dbReference type="Proteomes" id="UP000325440"/>
    </source>
</evidence>